<evidence type="ECO:0000313" key="3">
    <source>
        <dbReference type="Proteomes" id="UP001431935"/>
    </source>
</evidence>
<reference evidence="2" key="1">
    <citation type="submission" date="2024-01" db="EMBL/GenBank/DDBJ databases">
        <title>Complete genome sequence of Mycoplasma gateae strain 3700.</title>
        <authorList>
            <person name="Spergser J."/>
        </authorList>
    </citation>
    <scope>NUCLEOTIDE SEQUENCE [LARGE SCALE GENOMIC DNA]</scope>
    <source>
        <strain evidence="2">3700</strain>
    </source>
</reference>
<gene>
    <name evidence="2" type="ORF">V2E26_01715</name>
</gene>
<keyword evidence="3" id="KW-1185">Reference proteome</keyword>
<dbReference type="RefSeq" id="WP_330463145.1">
    <property type="nucleotide sequence ID" value="NZ_CP143578.1"/>
</dbReference>
<organism evidence="2 3">
    <name type="scientific">Metamycoplasma gateae</name>
    <dbReference type="NCBI Taxonomy" id="35769"/>
    <lineage>
        <taxon>Bacteria</taxon>
        <taxon>Bacillati</taxon>
        <taxon>Mycoplasmatota</taxon>
        <taxon>Mycoplasmoidales</taxon>
        <taxon>Metamycoplasmataceae</taxon>
        <taxon>Metamycoplasma</taxon>
    </lineage>
</organism>
<feature type="coiled-coil region" evidence="1">
    <location>
        <begin position="64"/>
        <end position="115"/>
    </location>
</feature>
<dbReference type="Proteomes" id="UP001431935">
    <property type="component" value="Chromosome"/>
</dbReference>
<keyword evidence="1" id="KW-0175">Coiled coil</keyword>
<protein>
    <submittedName>
        <fullName evidence="2">Uncharacterized protein</fullName>
    </submittedName>
</protein>
<sequence length="141" mass="16768">MDPEYEYAKYNSYNSIKSIHEEVESKHENERTAEFYDEKISGLETAIGRARGGRLTIFPDSLSKKQLLKKLNEKIKEAKEYVNTSLQDEKYSTIKDELDTKLEQVKKDIENKTYDEKTVEYYNNKKRRSTKLINKSSRRKR</sequence>
<evidence type="ECO:0000256" key="1">
    <source>
        <dbReference type="SAM" id="Coils"/>
    </source>
</evidence>
<name>A0ABZ2AK41_9BACT</name>
<accession>A0ABZ2AK41</accession>
<evidence type="ECO:0000313" key="2">
    <source>
        <dbReference type="EMBL" id="WVN21114.1"/>
    </source>
</evidence>
<proteinExistence type="predicted"/>
<dbReference type="EMBL" id="CP143578">
    <property type="protein sequence ID" value="WVN21114.1"/>
    <property type="molecule type" value="Genomic_DNA"/>
</dbReference>